<keyword evidence="3 13" id="KW-0050">Antiport</keyword>
<dbReference type="GO" id="GO:0009706">
    <property type="term" value="C:chloroplast inner membrane"/>
    <property type="evidence" value="ECO:0007669"/>
    <property type="project" value="UniProtKB-SubCell"/>
</dbReference>
<evidence type="ECO:0000256" key="12">
    <source>
        <dbReference type="ARBA" id="ARBA00043980"/>
    </source>
</evidence>
<keyword evidence="6 13" id="KW-1001">Plastid inner membrane</keyword>
<reference evidence="14" key="2">
    <citation type="journal article" name="Front. Plant Sci.">
        <title>New Insights Into the Plastome Evolution of the Millettioid/Phaseoloid Clade (Papilionoideae, Leguminosae).</title>
        <authorList>
            <person name="Oyebanji O."/>
            <person name="Zhang R."/>
            <person name="Chen S.Y."/>
            <person name="Yi T.S."/>
        </authorList>
    </citation>
    <scope>NUCLEOTIDE SEQUENCE</scope>
</reference>
<proteinExistence type="inferred from homology"/>
<comment type="catalytic activity">
    <reaction evidence="13">
        <text>K(+)(in) + H(+)(out) = K(+)(out) + H(+)(in)</text>
        <dbReference type="Rhea" id="RHEA:29467"/>
        <dbReference type="ChEBI" id="CHEBI:15378"/>
        <dbReference type="ChEBI" id="CHEBI:29103"/>
    </reaction>
</comment>
<dbReference type="RefSeq" id="YP_010162065.1">
    <property type="nucleotide sequence ID" value="NC_057444.1"/>
</dbReference>
<name>A0A890W1B4_9FABA</name>
<evidence type="ECO:0000256" key="6">
    <source>
        <dbReference type="ARBA" id="ARBA00022780"/>
    </source>
</evidence>
<keyword evidence="11 13" id="KW-0472">Membrane</keyword>
<comment type="subcellular location">
    <subcellularLocation>
        <location evidence="1">Membrane</location>
        <topology evidence="1">Multi-pass membrane protein</topology>
    </subcellularLocation>
    <subcellularLocation>
        <location evidence="13">Plastid</location>
        <location evidence="13">Chloroplast inner membrane</location>
        <topology evidence="13">Multi-pass membrane protein</topology>
    </subcellularLocation>
</comment>
<feature type="transmembrane region" description="Helical" evidence="13">
    <location>
        <begin position="147"/>
        <end position="167"/>
    </location>
</feature>
<feature type="transmembrane region" description="Helical" evidence="13">
    <location>
        <begin position="106"/>
        <end position="126"/>
    </location>
</feature>
<dbReference type="AlphaFoldDB" id="A0A890W1B4"/>
<organism evidence="14">
    <name type="scientific">Decorsea schlechteri</name>
    <dbReference type="NCBI Taxonomy" id="271794"/>
    <lineage>
        <taxon>Eukaryota</taxon>
        <taxon>Viridiplantae</taxon>
        <taxon>Streptophyta</taxon>
        <taxon>Embryophyta</taxon>
        <taxon>Tracheophyta</taxon>
        <taxon>Spermatophyta</taxon>
        <taxon>Magnoliopsida</taxon>
        <taxon>eudicotyledons</taxon>
        <taxon>Gunneridae</taxon>
        <taxon>Pentapetalae</taxon>
        <taxon>rosids</taxon>
        <taxon>fabids</taxon>
        <taxon>Fabales</taxon>
        <taxon>Fabaceae</taxon>
        <taxon>Papilionoideae</taxon>
        <taxon>50 kb inversion clade</taxon>
        <taxon>NPAAA clade</taxon>
        <taxon>indigoferoid/millettioid clade</taxon>
        <taxon>Phaseoleae</taxon>
        <taxon>Decorsea</taxon>
    </lineage>
</organism>
<dbReference type="HAMAP" id="MF_01308">
    <property type="entry name" value="CemA_PxcA"/>
    <property type="match status" value="1"/>
</dbReference>
<reference evidence="14" key="1">
    <citation type="submission" date="2020-01" db="EMBL/GenBank/DDBJ databases">
        <authorList>
            <person name="Oyebanji O.O."/>
            <person name="Zhang R."/>
            <person name="Chen S.-Y."/>
            <person name="Yi T.-S."/>
        </authorList>
    </citation>
    <scope>NUCLEOTIDE SEQUENCE</scope>
</reference>
<evidence type="ECO:0000256" key="7">
    <source>
        <dbReference type="ARBA" id="ARBA00022781"/>
    </source>
</evidence>
<evidence type="ECO:0000256" key="13">
    <source>
        <dbReference type="HAMAP-Rule" id="MF_01308"/>
    </source>
</evidence>
<accession>A0A890W1B4</accession>
<evidence type="ECO:0000256" key="5">
    <source>
        <dbReference type="ARBA" id="ARBA00022692"/>
    </source>
</evidence>
<keyword evidence="5 13" id="KW-0812">Transmembrane</keyword>
<keyword evidence="4 13" id="KW-0633">Potassium transport</keyword>
<geneLocation type="chloroplast" evidence="14"/>
<evidence type="ECO:0000256" key="2">
    <source>
        <dbReference type="ARBA" id="ARBA00022448"/>
    </source>
</evidence>
<dbReference type="PANTHER" id="PTHR33650:SF2">
    <property type="entry name" value="CHLOROPLAST ENVELOPE MEMBRANE PROTEIN"/>
    <property type="match status" value="1"/>
</dbReference>
<keyword evidence="9 13" id="KW-1133">Transmembrane helix</keyword>
<comment type="similarity">
    <text evidence="12 13">Belongs to the CemA family.</text>
</comment>
<evidence type="ECO:0000256" key="9">
    <source>
        <dbReference type="ARBA" id="ARBA00022989"/>
    </source>
</evidence>
<keyword evidence="8 13" id="KW-0630">Potassium</keyword>
<dbReference type="GeneID" id="67264137"/>
<protein>
    <recommendedName>
        <fullName evidence="13">Potassium/proton antiporter CemA</fullName>
    </recommendedName>
    <alternativeName>
        <fullName evidence="13">Chloroplast envelope membrane protein A</fullName>
        <shortName evidence="13">CemA</shortName>
    </alternativeName>
</protein>
<evidence type="ECO:0000313" key="14">
    <source>
        <dbReference type="EMBL" id="QRI59774.1"/>
    </source>
</evidence>
<dbReference type="GO" id="GO:0006813">
    <property type="term" value="P:potassium ion transport"/>
    <property type="evidence" value="ECO:0007669"/>
    <property type="project" value="UniProtKB-UniRule"/>
</dbReference>
<dbReference type="GO" id="GO:0015297">
    <property type="term" value="F:antiporter activity"/>
    <property type="evidence" value="ECO:0007669"/>
    <property type="project" value="UniProtKB-KW"/>
</dbReference>
<dbReference type="EMBL" id="MN966623">
    <property type="protein sequence ID" value="QRI59774.1"/>
    <property type="molecule type" value="Genomic_DNA"/>
</dbReference>
<evidence type="ECO:0000256" key="1">
    <source>
        <dbReference type="ARBA" id="ARBA00004141"/>
    </source>
</evidence>
<evidence type="ECO:0000256" key="8">
    <source>
        <dbReference type="ARBA" id="ARBA00022958"/>
    </source>
</evidence>
<evidence type="ECO:0000256" key="3">
    <source>
        <dbReference type="ARBA" id="ARBA00022449"/>
    </source>
</evidence>
<keyword evidence="2 13" id="KW-0813">Transport</keyword>
<sequence>MKKKKSIPLLYLTSIVFLPWCISFTFKKSLESWFINWWNTSQSEIFLNDIKEKSILNKFIELEELFFLDDMLKECPKTYLQNLRTGIYKETIQLIKTHNEDRMNTILHFSTNIICFFILSGYSILGNQELVLINSLVREFIYNLSDTIKAFSILLLTDLCIGFHSTHGWELIIGFVYKDFGFAQNDQIISGLVSTFPVILDTILKYWIFRYLNRISPSLVVIYHSMND</sequence>
<dbReference type="InterPro" id="IPR004282">
    <property type="entry name" value="CemA"/>
</dbReference>
<keyword evidence="10 13" id="KW-0406">Ion transport</keyword>
<keyword evidence="14" id="KW-0150">Chloroplast</keyword>
<evidence type="ECO:0000256" key="11">
    <source>
        <dbReference type="ARBA" id="ARBA00023136"/>
    </source>
</evidence>
<evidence type="ECO:0000256" key="10">
    <source>
        <dbReference type="ARBA" id="ARBA00023065"/>
    </source>
</evidence>
<evidence type="ECO:0000256" key="4">
    <source>
        <dbReference type="ARBA" id="ARBA00022538"/>
    </source>
</evidence>
<gene>
    <name evidence="13 14" type="primary">cemA</name>
</gene>
<feature type="transmembrane region" description="Helical" evidence="13">
    <location>
        <begin position="187"/>
        <end position="208"/>
    </location>
</feature>
<dbReference type="GO" id="GO:0015078">
    <property type="term" value="F:proton transmembrane transporter activity"/>
    <property type="evidence" value="ECO:0007669"/>
    <property type="project" value="UniProtKB-UniRule"/>
</dbReference>
<keyword evidence="7 13" id="KW-0375">Hydrogen ion transport</keyword>
<keyword evidence="14" id="KW-0934">Plastid</keyword>
<comment type="function">
    <text evidence="13">Contributes to K(+)/H(+) antiport activity by supporting proton efflux to control proton extrusion and homeostasis in chloroplasts in a light-dependent manner to modulate photosynthesis. Prevents excessive induction of non-photochemical quenching (NPQ) under continuous-light conditions. Indirectly promotes efficient inorganic carbon uptake into chloroplasts.</text>
</comment>
<dbReference type="Pfam" id="PF03040">
    <property type="entry name" value="CemA"/>
    <property type="match status" value="1"/>
</dbReference>
<dbReference type="PANTHER" id="PTHR33650">
    <property type="entry name" value="CHLOROPLAST ENVELOPE MEMBRANE PROTEIN-RELATED"/>
    <property type="match status" value="1"/>
</dbReference>